<protein>
    <submittedName>
        <fullName evidence="2">DUF1636 family protein</fullName>
    </submittedName>
</protein>
<evidence type="ECO:0000313" key="2">
    <source>
        <dbReference type="EMBL" id="NMH96585.1"/>
    </source>
</evidence>
<evidence type="ECO:0000313" key="3">
    <source>
        <dbReference type="Proteomes" id="UP000820669"/>
    </source>
</evidence>
<name>A0ABX1S653_9PSEU</name>
<accession>A0ABX1S653</accession>
<dbReference type="EMBL" id="JAAXLA010000005">
    <property type="protein sequence ID" value="NMH96585.1"/>
    <property type="molecule type" value="Genomic_DNA"/>
</dbReference>
<reference evidence="2 3" key="1">
    <citation type="submission" date="2020-04" db="EMBL/GenBank/DDBJ databases">
        <authorList>
            <person name="Klaysubun C."/>
            <person name="Duangmal K."/>
            <person name="Lipun K."/>
        </authorList>
    </citation>
    <scope>NUCLEOTIDE SEQUENCE [LARGE SCALE GENOMIC DNA]</scope>
    <source>
        <strain evidence="2 3">K10HN5</strain>
    </source>
</reference>
<dbReference type="InterPro" id="IPR012863">
    <property type="entry name" value="DUF1636"/>
</dbReference>
<feature type="region of interest" description="Disordered" evidence="1">
    <location>
        <begin position="86"/>
        <end position="120"/>
    </location>
</feature>
<comment type="caution">
    <text evidence="2">The sequence shown here is derived from an EMBL/GenBank/DDBJ whole genome shotgun (WGS) entry which is preliminary data.</text>
</comment>
<dbReference type="RefSeq" id="WP_169379967.1">
    <property type="nucleotide sequence ID" value="NZ_JAAXLA010000005.1"/>
</dbReference>
<dbReference type="Proteomes" id="UP000820669">
    <property type="component" value="Unassembled WGS sequence"/>
</dbReference>
<proteinExistence type="predicted"/>
<keyword evidence="3" id="KW-1185">Reference proteome</keyword>
<gene>
    <name evidence="2" type="ORF">HF526_04535</name>
</gene>
<evidence type="ECO:0000256" key="1">
    <source>
        <dbReference type="SAM" id="MobiDB-lite"/>
    </source>
</evidence>
<sequence length="120" mass="12482">MLLVCRTCPRDRRDTGSFGDAVRAVTRAPAADDEAPTKALYVNCLGACDLPGNVALDGIGKSRVRFSGLAAEQVADLRTACAAYDASPTGDPGEWDVPADLRPAISGVAPKRGPRSSARP</sequence>
<organism evidence="2 3">
    <name type="scientific">Pseudonocardia acidicola</name>
    <dbReference type="NCBI Taxonomy" id="2724939"/>
    <lineage>
        <taxon>Bacteria</taxon>
        <taxon>Bacillati</taxon>
        <taxon>Actinomycetota</taxon>
        <taxon>Actinomycetes</taxon>
        <taxon>Pseudonocardiales</taxon>
        <taxon>Pseudonocardiaceae</taxon>
        <taxon>Pseudonocardia</taxon>
    </lineage>
</organism>
<dbReference type="Pfam" id="PF07845">
    <property type="entry name" value="DUF1636"/>
    <property type="match status" value="1"/>
</dbReference>